<sequence length="1112" mass="120116">MSTDRTDGGFVSRVVEAFLTGNLSVLLVLVMLAGGVAALALTPREEEPQIVVPMADVFVRMPGASAEEVEQLVSSKLERLLYQIDGVEYVYSMSRPGEAVVTVRFHVGESREGSLVKLHNKIMMHTDVVPPGVTGWVVKPVEIDDVPFVAVTLWGKTADDFALRRVAEQVEVALQGVPDTGRTEVVGGRRRQLRITLDPERMASRQVTPLDVDRVLRGANVGLRAGELRAGSREVAVDSGPYLQSARELETLVVGVFAGKPVYLKEVAEVADGPEEPTGYTRIAFGPGAARAPPEAATGSDFPAVTVGVARRKGSNAVAVAHAIEARLAELRATVIPHDVEARVTRNYGETADEKVSELVRELGLAIVIVAALIMYALGWREAVIVVTAVPLTFALTLLVNYLAGYSINRVTLFALILALGLVVDDPIVDVENIFRHFGLRRKPPREAVLEAVNEVRPPIIVATLVVMVSFLPMLFITGMMGPYMRPMALNVPVAMLMSMVVAFTVTPWLSYHVLKGVYGKGGHEPTDPHRTLTYRAYRAVLTPFLNSRAAAWGLIGFTGLLLAGSVVLPALGLVPLKMLPFDNKNEFLVLIDLPEGSTAEQTDAALKDLADDLRTAPEVAELLSYAGTASPMDFNGMVRHYYLRREPNRGDLRVNLIPKEEREAQSHAVVLRVRDRLEAVARRHQARLKIVEVPPGPPVLSTLVAEVYPKPDQTLAQLRADAKHVRGLFETEAGVVDVDDTFEAERPRFVFQVDREKASLTGVTAEQIANTLRIALAGMPPGEGDPKDFRAGTGHLPRELNPLVIVLRLPQADRARLGQLERLGVKTPAGEIVRLGELGRFEEAAAEATIYRKNMQRVAFVTAETAGRTPGEAVIGLMFQLRDHPTPNGAEVAWAGEGEWKITLDVFRDLGLAFAGALLLIYILMVYQTGSYLIPLVQMISIPLTVIGIMPGFWLLNVVTGTTVGGHANPVYFTATGMIGMIALAGIADRNAILLLDFVQHVRDRGGSLRDALVESGAVRLRPILLTAGAAMLGAWPITLDPVFSGLAWALIFGLVVSTAFTLVLVPVVYWMLYRTADDAGPHGTAGGDTPVSSPHTPHTAPTPAGGIGAP</sequence>
<dbReference type="Gene3D" id="3.30.70.1430">
    <property type="entry name" value="Multidrug efflux transporter AcrB pore domain"/>
    <property type="match status" value="2"/>
</dbReference>
<dbReference type="SUPFAM" id="SSF82866">
    <property type="entry name" value="Multidrug efflux transporter AcrB transmembrane domain"/>
    <property type="match status" value="2"/>
</dbReference>
<evidence type="ECO:0000313" key="3">
    <source>
        <dbReference type="EMBL" id="QDU23678.1"/>
    </source>
</evidence>
<dbReference type="Gene3D" id="3.30.70.1320">
    <property type="entry name" value="Multidrug efflux transporter AcrB pore domain like"/>
    <property type="match status" value="1"/>
</dbReference>
<reference evidence="3 4" key="1">
    <citation type="submission" date="2019-02" db="EMBL/GenBank/DDBJ databases">
        <title>Deep-cultivation of Planctomycetes and their phenomic and genomic characterization uncovers novel biology.</title>
        <authorList>
            <person name="Wiegand S."/>
            <person name="Jogler M."/>
            <person name="Boedeker C."/>
            <person name="Pinto D."/>
            <person name="Vollmers J."/>
            <person name="Rivas-Marin E."/>
            <person name="Kohn T."/>
            <person name="Peeters S.H."/>
            <person name="Heuer A."/>
            <person name="Rast P."/>
            <person name="Oberbeckmann S."/>
            <person name="Bunk B."/>
            <person name="Jeske O."/>
            <person name="Meyerdierks A."/>
            <person name="Storesund J.E."/>
            <person name="Kallscheuer N."/>
            <person name="Luecker S."/>
            <person name="Lage O.M."/>
            <person name="Pohl T."/>
            <person name="Merkel B.J."/>
            <person name="Hornburger P."/>
            <person name="Mueller R.-W."/>
            <person name="Bruemmer F."/>
            <person name="Labrenz M."/>
            <person name="Spormann A.M."/>
            <person name="Op den Camp H."/>
            <person name="Overmann J."/>
            <person name="Amann R."/>
            <person name="Jetten M.S.M."/>
            <person name="Mascher T."/>
            <person name="Medema M.H."/>
            <person name="Devos D.P."/>
            <person name="Kaster A.-K."/>
            <person name="Ovreas L."/>
            <person name="Rohde M."/>
            <person name="Galperin M.Y."/>
            <person name="Jogler C."/>
        </authorList>
    </citation>
    <scope>NUCLEOTIDE SEQUENCE [LARGE SCALE GENOMIC DNA]</scope>
    <source>
        <strain evidence="3 4">ETA_A1</strain>
    </source>
</reference>
<feature type="compositionally biased region" description="Low complexity" evidence="1">
    <location>
        <begin position="1096"/>
        <end position="1106"/>
    </location>
</feature>
<dbReference type="Proteomes" id="UP000319576">
    <property type="component" value="Chromosome"/>
</dbReference>
<keyword evidence="2" id="KW-0472">Membrane</keyword>
<dbReference type="Gene3D" id="1.20.1640.10">
    <property type="entry name" value="Multidrug efflux transporter AcrB transmembrane domain"/>
    <property type="match status" value="2"/>
</dbReference>
<dbReference type="Pfam" id="PF00873">
    <property type="entry name" value="ACR_tran"/>
    <property type="match status" value="1"/>
</dbReference>
<name>A0A517Y1T6_9BACT</name>
<feature type="transmembrane region" description="Helical" evidence="2">
    <location>
        <begin position="911"/>
        <end position="931"/>
    </location>
</feature>
<dbReference type="InterPro" id="IPR001036">
    <property type="entry name" value="Acrflvin-R"/>
</dbReference>
<organism evidence="3 4">
    <name type="scientific">Urbifossiella limnaea</name>
    <dbReference type="NCBI Taxonomy" id="2528023"/>
    <lineage>
        <taxon>Bacteria</taxon>
        <taxon>Pseudomonadati</taxon>
        <taxon>Planctomycetota</taxon>
        <taxon>Planctomycetia</taxon>
        <taxon>Gemmatales</taxon>
        <taxon>Gemmataceae</taxon>
        <taxon>Urbifossiella</taxon>
    </lineage>
</organism>
<dbReference type="InterPro" id="IPR027463">
    <property type="entry name" value="AcrB_DN_DC_subdom"/>
</dbReference>
<dbReference type="RefSeq" id="WP_145243907.1">
    <property type="nucleotide sequence ID" value="NZ_CP036273.1"/>
</dbReference>
<dbReference type="SUPFAM" id="SSF82714">
    <property type="entry name" value="Multidrug efflux transporter AcrB TolC docking domain, DN and DC subdomains"/>
    <property type="match status" value="2"/>
</dbReference>
<dbReference type="KEGG" id="uli:ETAA1_56830"/>
<dbReference type="EMBL" id="CP036273">
    <property type="protein sequence ID" value="QDU23678.1"/>
    <property type="molecule type" value="Genomic_DNA"/>
</dbReference>
<feature type="transmembrane region" description="Helical" evidence="2">
    <location>
        <begin position="384"/>
        <end position="404"/>
    </location>
</feature>
<keyword evidence="2" id="KW-0812">Transmembrane</keyword>
<dbReference type="Gene3D" id="3.30.70.1440">
    <property type="entry name" value="Multidrug efflux transporter AcrB pore domain"/>
    <property type="match status" value="1"/>
</dbReference>
<keyword evidence="2" id="KW-1133">Transmembrane helix</keyword>
<keyword evidence="4" id="KW-1185">Reference proteome</keyword>
<feature type="transmembrane region" description="Helical" evidence="2">
    <location>
        <begin position="972"/>
        <end position="989"/>
    </location>
</feature>
<proteinExistence type="predicted"/>
<gene>
    <name evidence="3" type="primary">bepE_5</name>
    <name evidence="3" type="ORF">ETAA1_56830</name>
</gene>
<dbReference type="AlphaFoldDB" id="A0A517Y1T6"/>
<feature type="transmembrane region" description="Helical" evidence="2">
    <location>
        <begin position="1048"/>
        <end position="1074"/>
    </location>
</feature>
<dbReference type="PRINTS" id="PR00702">
    <property type="entry name" value="ACRIFLAVINRP"/>
</dbReference>
<feature type="transmembrane region" description="Helical" evidence="2">
    <location>
        <begin position="551"/>
        <end position="575"/>
    </location>
</feature>
<dbReference type="GO" id="GO:0005886">
    <property type="term" value="C:plasma membrane"/>
    <property type="evidence" value="ECO:0007669"/>
    <property type="project" value="TreeGrafter"/>
</dbReference>
<evidence type="ECO:0000313" key="4">
    <source>
        <dbReference type="Proteomes" id="UP000319576"/>
    </source>
</evidence>
<dbReference type="Gene3D" id="3.30.2090.10">
    <property type="entry name" value="Multidrug efflux transporter AcrB TolC docking domain, DN and DC subdomains"/>
    <property type="match status" value="2"/>
</dbReference>
<dbReference type="GO" id="GO:0042910">
    <property type="term" value="F:xenobiotic transmembrane transporter activity"/>
    <property type="evidence" value="ECO:0007669"/>
    <property type="project" value="TreeGrafter"/>
</dbReference>
<dbReference type="PANTHER" id="PTHR32063:SF16">
    <property type="entry name" value="CATION EFFLUX SYSTEM (ACRB_ACRD_ACRF FAMILY)"/>
    <property type="match status" value="1"/>
</dbReference>
<evidence type="ECO:0000256" key="1">
    <source>
        <dbReference type="SAM" id="MobiDB-lite"/>
    </source>
</evidence>
<feature type="region of interest" description="Disordered" evidence="1">
    <location>
        <begin position="1085"/>
        <end position="1112"/>
    </location>
</feature>
<dbReference type="SUPFAM" id="SSF82693">
    <property type="entry name" value="Multidrug efflux transporter AcrB pore domain, PN1, PN2, PC1 and PC2 subdomains"/>
    <property type="match status" value="3"/>
</dbReference>
<accession>A0A517Y1T6</accession>
<dbReference type="PANTHER" id="PTHR32063">
    <property type="match status" value="1"/>
</dbReference>
<feature type="transmembrane region" description="Helical" evidence="2">
    <location>
        <begin position="359"/>
        <end position="378"/>
    </location>
</feature>
<evidence type="ECO:0000256" key="2">
    <source>
        <dbReference type="SAM" id="Phobius"/>
    </source>
</evidence>
<protein>
    <submittedName>
        <fullName evidence="3">Efflux pump membrane transporter BepE</fullName>
    </submittedName>
</protein>
<feature type="transmembrane region" description="Helical" evidence="2">
    <location>
        <begin position="411"/>
        <end position="429"/>
    </location>
</feature>
<dbReference type="OrthoDB" id="219750at2"/>
<feature type="transmembrane region" description="Helical" evidence="2">
    <location>
        <begin position="460"/>
        <end position="477"/>
    </location>
</feature>
<feature type="transmembrane region" description="Helical" evidence="2">
    <location>
        <begin position="20"/>
        <end position="41"/>
    </location>
</feature>
<feature type="transmembrane region" description="Helical" evidence="2">
    <location>
        <begin position="489"/>
        <end position="510"/>
    </location>
</feature>
<feature type="transmembrane region" description="Helical" evidence="2">
    <location>
        <begin position="937"/>
        <end position="960"/>
    </location>
</feature>